<name>A0AAE1FYX1_PETCI</name>
<evidence type="ECO:0000313" key="3">
    <source>
        <dbReference type="Proteomes" id="UP001286313"/>
    </source>
</evidence>
<feature type="transmembrane region" description="Helical" evidence="1">
    <location>
        <begin position="162"/>
        <end position="184"/>
    </location>
</feature>
<proteinExistence type="predicted"/>
<dbReference type="GO" id="GO:0005783">
    <property type="term" value="C:endoplasmic reticulum"/>
    <property type="evidence" value="ECO:0007669"/>
    <property type="project" value="TreeGrafter"/>
</dbReference>
<dbReference type="PANTHER" id="PTHR12861">
    <property type="entry name" value="TRANSLOCON-ASSOCIATED PROTEIN, BETA SUBUNIT PRECURSOR TRAP-BETA SIGNAL SEQUENCE RECEPTOR BETA SUBUNIT"/>
    <property type="match status" value="1"/>
</dbReference>
<accession>A0AAE1FYX1</accession>
<dbReference type="AlphaFoldDB" id="A0AAE1FYX1"/>
<dbReference type="Pfam" id="PF05753">
    <property type="entry name" value="TRAP_beta"/>
    <property type="match status" value="1"/>
</dbReference>
<gene>
    <name evidence="2" type="ORF">Pcinc_012662</name>
</gene>
<organism evidence="2 3">
    <name type="scientific">Petrolisthes cinctipes</name>
    <name type="common">Flat porcelain crab</name>
    <dbReference type="NCBI Taxonomy" id="88211"/>
    <lineage>
        <taxon>Eukaryota</taxon>
        <taxon>Metazoa</taxon>
        <taxon>Ecdysozoa</taxon>
        <taxon>Arthropoda</taxon>
        <taxon>Crustacea</taxon>
        <taxon>Multicrustacea</taxon>
        <taxon>Malacostraca</taxon>
        <taxon>Eumalacostraca</taxon>
        <taxon>Eucarida</taxon>
        <taxon>Decapoda</taxon>
        <taxon>Pleocyemata</taxon>
        <taxon>Anomura</taxon>
        <taxon>Galatheoidea</taxon>
        <taxon>Porcellanidae</taxon>
        <taxon>Petrolisthes</taxon>
    </lineage>
</organism>
<evidence type="ECO:0000256" key="1">
    <source>
        <dbReference type="SAM" id="Phobius"/>
    </source>
</evidence>
<reference evidence="2" key="1">
    <citation type="submission" date="2023-10" db="EMBL/GenBank/DDBJ databases">
        <title>Genome assemblies of two species of porcelain crab, Petrolisthes cinctipes and Petrolisthes manimaculis (Anomura: Porcellanidae).</title>
        <authorList>
            <person name="Angst P."/>
        </authorList>
    </citation>
    <scope>NUCLEOTIDE SEQUENCE</scope>
    <source>
        <strain evidence="2">PB745_01</strain>
        <tissue evidence="2">Gill</tissue>
    </source>
</reference>
<protein>
    <recommendedName>
        <fullName evidence="4">Translocon-associated protein subunit beta</fullName>
    </recommendedName>
</protein>
<keyword evidence="1" id="KW-0472">Membrane</keyword>
<keyword evidence="1" id="KW-0812">Transmembrane</keyword>
<sequence>MRTLVVVASRWQHLTTLDTCINTVHTASSSFCSSINFIINTPAGRERCYGTCYLHYAWLAVHCQKAAAINVQLTDSGFSTEDFEVAGGQLQVKFDRIAPSANVSHTVVVKPKKFGYFNFTAAEVSYQPSEDTAEIQIGYTSEPGEGGIIAYRDYDRKFSPHVFDWIIFALLMIPVLLVPFLMWYNIKSKYIIPTHGGKKGKSD</sequence>
<dbReference type="Proteomes" id="UP001286313">
    <property type="component" value="Unassembled WGS sequence"/>
</dbReference>
<evidence type="ECO:0000313" key="2">
    <source>
        <dbReference type="EMBL" id="KAK3882990.1"/>
    </source>
</evidence>
<comment type="caution">
    <text evidence="2">The sequence shown here is derived from an EMBL/GenBank/DDBJ whole genome shotgun (WGS) entry which is preliminary data.</text>
</comment>
<evidence type="ECO:0008006" key="4">
    <source>
        <dbReference type="Google" id="ProtNLM"/>
    </source>
</evidence>
<dbReference type="EMBL" id="JAWQEG010001039">
    <property type="protein sequence ID" value="KAK3882990.1"/>
    <property type="molecule type" value="Genomic_DNA"/>
</dbReference>
<dbReference type="PANTHER" id="PTHR12861:SF3">
    <property type="entry name" value="TRANSLOCON-ASSOCIATED PROTEIN SUBUNIT BETA"/>
    <property type="match status" value="1"/>
</dbReference>
<keyword evidence="1" id="KW-1133">Transmembrane helix</keyword>
<keyword evidence="3" id="KW-1185">Reference proteome</keyword>